<dbReference type="EMBL" id="JAKMXF010000297">
    <property type="protein sequence ID" value="KAI6652862.1"/>
    <property type="molecule type" value="Genomic_DNA"/>
</dbReference>
<evidence type="ECO:0000259" key="1">
    <source>
        <dbReference type="PROSITE" id="PS50853"/>
    </source>
</evidence>
<dbReference type="InterPro" id="IPR013783">
    <property type="entry name" value="Ig-like_fold"/>
</dbReference>
<dbReference type="PROSITE" id="PS50853">
    <property type="entry name" value="FN3"/>
    <property type="match status" value="1"/>
</dbReference>
<dbReference type="CDD" id="cd00063">
    <property type="entry name" value="FN3"/>
    <property type="match status" value="1"/>
</dbReference>
<dbReference type="InterPro" id="IPR003961">
    <property type="entry name" value="FN3_dom"/>
</dbReference>
<dbReference type="Gene3D" id="2.60.40.10">
    <property type="entry name" value="Immunoglobulins"/>
    <property type="match status" value="1"/>
</dbReference>
<dbReference type="AlphaFoldDB" id="A0AAV7JVC8"/>
<evidence type="ECO:0000313" key="3">
    <source>
        <dbReference type="Proteomes" id="UP001165289"/>
    </source>
</evidence>
<dbReference type="Pfam" id="PF00041">
    <property type="entry name" value="fn3"/>
    <property type="match status" value="1"/>
</dbReference>
<comment type="caution">
    <text evidence="2">The sequence shown here is derived from an EMBL/GenBank/DDBJ whole genome shotgun (WGS) entry which is preliminary data.</text>
</comment>
<reference evidence="2 3" key="1">
    <citation type="journal article" date="2023" name="BMC Biol.">
        <title>The compact genome of the sponge Oopsacas minuta (Hexactinellida) is lacking key metazoan core genes.</title>
        <authorList>
            <person name="Santini S."/>
            <person name="Schenkelaars Q."/>
            <person name="Jourda C."/>
            <person name="Duchesne M."/>
            <person name="Belahbib H."/>
            <person name="Rocher C."/>
            <person name="Selva M."/>
            <person name="Riesgo A."/>
            <person name="Vervoort M."/>
            <person name="Leys S.P."/>
            <person name="Kodjabachian L."/>
            <person name="Le Bivic A."/>
            <person name="Borchiellini C."/>
            <person name="Claverie J.M."/>
            <person name="Renard E."/>
        </authorList>
    </citation>
    <scope>NUCLEOTIDE SEQUENCE [LARGE SCALE GENOMIC DNA]</scope>
    <source>
        <strain evidence="2">SPO-2</strain>
    </source>
</reference>
<sequence>MQIGSNVAGSSESHVLINVFSPPAPPQIISLFPLFSTPPSPDTTSLFLNWTMEEDGGSPVLSYVIRYTAILATPSLTQEVVVDAIPRELIIDSLVPYTTYEVSQLNY</sequence>
<gene>
    <name evidence="2" type="ORF">LOD99_4248</name>
</gene>
<proteinExistence type="predicted"/>
<name>A0AAV7JVC8_9METZ</name>
<evidence type="ECO:0000313" key="2">
    <source>
        <dbReference type="EMBL" id="KAI6652862.1"/>
    </source>
</evidence>
<dbReference type="InterPro" id="IPR036116">
    <property type="entry name" value="FN3_sf"/>
</dbReference>
<dbReference type="SUPFAM" id="SSF49265">
    <property type="entry name" value="Fibronectin type III"/>
    <property type="match status" value="1"/>
</dbReference>
<feature type="domain" description="Fibronectin type-III" evidence="1">
    <location>
        <begin position="22"/>
        <end position="107"/>
    </location>
</feature>
<protein>
    <recommendedName>
        <fullName evidence="1">Fibronectin type-III domain-containing protein</fullName>
    </recommendedName>
</protein>
<dbReference type="Proteomes" id="UP001165289">
    <property type="component" value="Unassembled WGS sequence"/>
</dbReference>
<accession>A0AAV7JVC8</accession>
<organism evidence="2 3">
    <name type="scientific">Oopsacas minuta</name>
    <dbReference type="NCBI Taxonomy" id="111878"/>
    <lineage>
        <taxon>Eukaryota</taxon>
        <taxon>Metazoa</taxon>
        <taxon>Porifera</taxon>
        <taxon>Hexactinellida</taxon>
        <taxon>Hexasterophora</taxon>
        <taxon>Lyssacinosida</taxon>
        <taxon>Leucopsacidae</taxon>
        <taxon>Oopsacas</taxon>
    </lineage>
</organism>
<keyword evidence="3" id="KW-1185">Reference proteome</keyword>